<gene>
    <name evidence="2" type="ORF">PIB30_099774</name>
</gene>
<name>A0ABU6TWK9_9FABA</name>
<keyword evidence="3" id="KW-1185">Reference proteome</keyword>
<proteinExistence type="predicted"/>
<dbReference type="EMBL" id="JASCZI010093332">
    <property type="protein sequence ID" value="MED6153231.1"/>
    <property type="molecule type" value="Genomic_DNA"/>
</dbReference>
<evidence type="ECO:0000256" key="1">
    <source>
        <dbReference type="SAM" id="MobiDB-lite"/>
    </source>
</evidence>
<dbReference type="Proteomes" id="UP001341840">
    <property type="component" value="Unassembled WGS sequence"/>
</dbReference>
<feature type="region of interest" description="Disordered" evidence="1">
    <location>
        <begin position="39"/>
        <end position="88"/>
    </location>
</feature>
<accession>A0ABU6TWK9</accession>
<reference evidence="2 3" key="1">
    <citation type="journal article" date="2023" name="Plants (Basel)">
        <title>Bridging the Gap: Combining Genomics and Transcriptomics Approaches to Understand Stylosanthes scabra, an Orphan Legume from the Brazilian Caatinga.</title>
        <authorList>
            <person name="Ferreira-Neto J.R.C."/>
            <person name="da Silva M.D."/>
            <person name="Binneck E."/>
            <person name="de Melo N.F."/>
            <person name="da Silva R.H."/>
            <person name="de Melo A.L.T.M."/>
            <person name="Pandolfi V."/>
            <person name="Bustamante F.O."/>
            <person name="Brasileiro-Vidal A.C."/>
            <person name="Benko-Iseppon A.M."/>
        </authorList>
    </citation>
    <scope>NUCLEOTIDE SEQUENCE [LARGE SCALE GENOMIC DNA]</scope>
    <source>
        <tissue evidence="2">Leaves</tissue>
    </source>
</reference>
<evidence type="ECO:0000313" key="2">
    <source>
        <dbReference type="EMBL" id="MED6153231.1"/>
    </source>
</evidence>
<organism evidence="2 3">
    <name type="scientific">Stylosanthes scabra</name>
    <dbReference type="NCBI Taxonomy" id="79078"/>
    <lineage>
        <taxon>Eukaryota</taxon>
        <taxon>Viridiplantae</taxon>
        <taxon>Streptophyta</taxon>
        <taxon>Embryophyta</taxon>
        <taxon>Tracheophyta</taxon>
        <taxon>Spermatophyta</taxon>
        <taxon>Magnoliopsida</taxon>
        <taxon>eudicotyledons</taxon>
        <taxon>Gunneridae</taxon>
        <taxon>Pentapetalae</taxon>
        <taxon>rosids</taxon>
        <taxon>fabids</taxon>
        <taxon>Fabales</taxon>
        <taxon>Fabaceae</taxon>
        <taxon>Papilionoideae</taxon>
        <taxon>50 kb inversion clade</taxon>
        <taxon>dalbergioids sensu lato</taxon>
        <taxon>Dalbergieae</taxon>
        <taxon>Pterocarpus clade</taxon>
        <taxon>Stylosanthes</taxon>
    </lineage>
</organism>
<comment type="caution">
    <text evidence="2">The sequence shown here is derived from an EMBL/GenBank/DDBJ whole genome shotgun (WGS) entry which is preliminary data.</text>
</comment>
<sequence length="151" mass="16452">MGHSCPTVTLNHVSVMKKAEVVENGSEVAGFLVQSNSKAENSTKIESRRVSSGSTRTVGGGDRKSDRSSSSTQGVFSAKVGDDRNGVAPKCQYGVYAILYLSKRKTIPTDFSLGVHFSRQTKQLMVSMCRTLHHQQQLQGDIGQSRLFEGR</sequence>
<protein>
    <submittedName>
        <fullName evidence="2">Uncharacterized protein</fullName>
    </submittedName>
</protein>
<evidence type="ECO:0000313" key="3">
    <source>
        <dbReference type="Proteomes" id="UP001341840"/>
    </source>
</evidence>